<evidence type="ECO:0000256" key="1">
    <source>
        <dbReference type="SAM" id="MobiDB-lite"/>
    </source>
</evidence>
<reference evidence="3" key="1">
    <citation type="journal article" date="2019" name="Int. J. Syst. Evol. Microbiol.">
        <title>The Global Catalogue of Microorganisms (GCM) 10K type strain sequencing project: providing services to taxonomists for standard genome sequencing and annotation.</title>
        <authorList>
            <consortium name="The Broad Institute Genomics Platform"/>
            <consortium name="The Broad Institute Genome Sequencing Center for Infectious Disease"/>
            <person name="Wu L."/>
            <person name="Ma J."/>
        </authorList>
    </citation>
    <scope>NUCLEOTIDE SEQUENCE [LARGE SCALE GENOMIC DNA]</scope>
    <source>
        <strain evidence="3">JCM 16021</strain>
    </source>
</reference>
<accession>A0ABP5J978</accession>
<dbReference type="Proteomes" id="UP001500575">
    <property type="component" value="Unassembled WGS sequence"/>
</dbReference>
<gene>
    <name evidence="2" type="ORF">GCM10009843_01480</name>
</gene>
<feature type="region of interest" description="Disordered" evidence="1">
    <location>
        <begin position="58"/>
        <end position="80"/>
    </location>
</feature>
<dbReference type="Gene3D" id="3.20.20.100">
    <property type="entry name" value="NADP-dependent oxidoreductase domain"/>
    <property type="match status" value="1"/>
</dbReference>
<feature type="compositionally biased region" description="Low complexity" evidence="1">
    <location>
        <begin position="63"/>
        <end position="73"/>
    </location>
</feature>
<protein>
    <recommendedName>
        <fullName evidence="4">NADP-dependent oxidoreductase domain-containing protein</fullName>
    </recommendedName>
</protein>
<evidence type="ECO:0008006" key="4">
    <source>
        <dbReference type="Google" id="ProtNLM"/>
    </source>
</evidence>
<evidence type="ECO:0000313" key="2">
    <source>
        <dbReference type="EMBL" id="GAA2113614.1"/>
    </source>
</evidence>
<sequence>MRQPSAVGRAVRENGADAAEESLRRVGTDYIDLCSVHYQDDEIAFEHDVTAAAIAFEHDVKAPRSPSSTMSRPPRSPGPG</sequence>
<keyword evidence="3" id="KW-1185">Reference proteome</keyword>
<name>A0ABP5J978_9ACTN</name>
<organism evidence="2 3">
    <name type="scientific">Nocardioides bigeumensis</name>
    <dbReference type="NCBI Taxonomy" id="433657"/>
    <lineage>
        <taxon>Bacteria</taxon>
        <taxon>Bacillati</taxon>
        <taxon>Actinomycetota</taxon>
        <taxon>Actinomycetes</taxon>
        <taxon>Propionibacteriales</taxon>
        <taxon>Nocardioidaceae</taxon>
        <taxon>Nocardioides</taxon>
    </lineage>
</organism>
<dbReference type="SUPFAM" id="SSF51430">
    <property type="entry name" value="NAD(P)-linked oxidoreductase"/>
    <property type="match status" value="1"/>
</dbReference>
<dbReference type="InterPro" id="IPR036812">
    <property type="entry name" value="NAD(P)_OxRdtase_dom_sf"/>
</dbReference>
<comment type="caution">
    <text evidence="2">The sequence shown here is derived from an EMBL/GenBank/DDBJ whole genome shotgun (WGS) entry which is preliminary data.</text>
</comment>
<dbReference type="EMBL" id="BAAAQQ010000001">
    <property type="protein sequence ID" value="GAA2113614.1"/>
    <property type="molecule type" value="Genomic_DNA"/>
</dbReference>
<proteinExistence type="predicted"/>
<evidence type="ECO:0000313" key="3">
    <source>
        <dbReference type="Proteomes" id="UP001500575"/>
    </source>
</evidence>